<comment type="subcellular location">
    <subcellularLocation>
        <location evidence="1">Cytoplasm</location>
        <location evidence="1">Cytosol</location>
    </subcellularLocation>
</comment>
<dbReference type="Pfam" id="PF05400">
    <property type="entry name" value="FliT"/>
    <property type="match status" value="1"/>
</dbReference>
<keyword evidence="7" id="KW-0969">Cilium</keyword>
<keyword evidence="3" id="KW-1005">Bacterial flagellum biogenesis</keyword>
<sequence>MYGLPPLLQAYHQVLALSERMRDLAKQDQWEALIALEVDYITAVSNTAQLMSQSEPTPAQQNQLRQIIQQILSNEADVKKQLQARMDELRQLIGNGNRQQALSHAYGQFTGEILLPGEHL</sequence>
<dbReference type="EMBL" id="PDDV01000013">
    <property type="protein sequence ID" value="PEH72376.1"/>
    <property type="molecule type" value="Genomic_DNA"/>
</dbReference>
<comment type="caution">
    <text evidence="7">The sequence shown here is derived from an EMBL/GenBank/DDBJ whole genome shotgun (WGS) entry which is preliminary data.</text>
</comment>
<evidence type="ECO:0000256" key="2">
    <source>
        <dbReference type="ARBA" id="ARBA00022490"/>
    </source>
</evidence>
<evidence type="ECO:0000313" key="8">
    <source>
        <dbReference type="Proteomes" id="UP000219788"/>
    </source>
</evidence>
<evidence type="ECO:0000256" key="4">
    <source>
        <dbReference type="ARBA" id="ARBA00023186"/>
    </source>
</evidence>
<dbReference type="GO" id="GO:0044781">
    <property type="term" value="P:bacterial-type flagellum organization"/>
    <property type="evidence" value="ECO:0007669"/>
    <property type="project" value="UniProtKB-KW"/>
</dbReference>
<evidence type="ECO:0000256" key="1">
    <source>
        <dbReference type="ARBA" id="ARBA00004514"/>
    </source>
</evidence>
<name>A0A2A7U1T8_EDWTA</name>
<dbReference type="OrthoDB" id="6494117at2"/>
<evidence type="ECO:0000313" key="7">
    <source>
        <dbReference type="EMBL" id="PEH72376.1"/>
    </source>
</evidence>
<reference evidence="8" key="1">
    <citation type="submission" date="2017-09" db="EMBL/GenBank/DDBJ databases">
        <title>FDA dAtabase for Regulatory Grade micrObial Sequences (FDA-ARGOS): Supporting development and validation of Infectious Disease Dx tests.</title>
        <authorList>
            <person name="Goldberg B."/>
            <person name="Campos J."/>
            <person name="Tallon L."/>
            <person name="Sadzewicz L."/>
            <person name="Ott S."/>
            <person name="Zhao X."/>
            <person name="Nagaraj S."/>
            <person name="Vavikolanu K."/>
            <person name="Aluvathingal J."/>
            <person name="Nadendla S."/>
            <person name="Geyer C."/>
            <person name="Sichtig H."/>
        </authorList>
    </citation>
    <scope>NUCLEOTIDE SEQUENCE [LARGE SCALE GENOMIC DNA]</scope>
    <source>
        <strain evidence="8">FDAARGOS_370</strain>
    </source>
</reference>
<keyword evidence="4" id="KW-0143">Chaperone</keyword>
<dbReference type="NCBIfam" id="NF007836">
    <property type="entry name" value="PRK10548.1"/>
    <property type="match status" value="1"/>
</dbReference>
<dbReference type="InterPro" id="IPR008622">
    <property type="entry name" value="FliT"/>
</dbReference>
<keyword evidence="7" id="KW-0282">Flagellum</keyword>
<proteinExistence type="predicted"/>
<dbReference type="AlphaFoldDB" id="A0A2A7U1T8"/>
<dbReference type="Gene3D" id="1.20.58.380">
    <property type="entry name" value="Flagellar protein flit"/>
    <property type="match status" value="1"/>
</dbReference>
<gene>
    <name evidence="7" type="ORF">CRM76_10755</name>
</gene>
<organism evidence="7 8">
    <name type="scientific">Edwardsiella tarda</name>
    <dbReference type="NCBI Taxonomy" id="636"/>
    <lineage>
        <taxon>Bacteria</taxon>
        <taxon>Pseudomonadati</taxon>
        <taxon>Pseudomonadota</taxon>
        <taxon>Gammaproteobacteria</taxon>
        <taxon>Enterobacterales</taxon>
        <taxon>Hafniaceae</taxon>
        <taxon>Edwardsiella</taxon>
    </lineage>
</organism>
<keyword evidence="7" id="KW-0966">Cell projection</keyword>
<keyword evidence="2" id="KW-0963">Cytoplasm</keyword>
<evidence type="ECO:0000256" key="3">
    <source>
        <dbReference type="ARBA" id="ARBA00022795"/>
    </source>
</evidence>
<evidence type="ECO:0000256" key="6">
    <source>
        <dbReference type="SAM" id="Coils"/>
    </source>
</evidence>
<evidence type="ECO:0000256" key="5">
    <source>
        <dbReference type="ARBA" id="ARBA00093797"/>
    </source>
</evidence>
<dbReference type="Proteomes" id="UP000219788">
    <property type="component" value="Unassembled WGS sequence"/>
</dbReference>
<dbReference type="STRING" id="636.AAW15_06265"/>
<feature type="coiled-coil region" evidence="6">
    <location>
        <begin position="72"/>
        <end position="99"/>
    </location>
</feature>
<dbReference type="RefSeq" id="WP_005287386.1">
    <property type="nucleotide sequence ID" value="NZ_CABKPF010000083.1"/>
</dbReference>
<keyword evidence="6" id="KW-0175">Coiled coil</keyword>
<accession>A0A2A7U1T8</accession>
<protein>
    <recommendedName>
        <fullName evidence="5">Flagellar protein FliT</fullName>
    </recommendedName>
</protein>